<evidence type="ECO:0000313" key="2">
    <source>
        <dbReference type="Proteomes" id="UP000728968"/>
    </source>
</evidence>
<dbReference type="EMBL" id="JACJLT010000018">
    <property type="protein sequence ID" value="MBM6874682.1"/>
    <property type="molecule type" value="Genomic_DNA"/>
</dbReference>
<evidence type="ECO:0000313" key="1">
    <source>
        <dbReference type="EMBL" id="MBM6874682.1"/>
    </source>
</evidence>
<dbReference type="Pfam" id="PF20765">
    <property type="entry name" value="Phage_tail_terminator_8"/>
    <property type="match status" value="1"/>
</dbReference>
<gene>
    <name evidence="1" type="ORF">H6A04_03280</name>
</gene>
<dbReference type="InterPro" id="IPR049254">
    <property type="entry name" value="Phage_tail_terminator"/>
</dbReference>
<comment type="caution">
    <text evidence="1">The sequence shown here is derived from an EMBL/GenBank/DDBJ whole genome shotgun (WGS) entry which is preliminary data.</text>
</comment>
<keyword evidence="2" id="KW-1185">Reference proteome</keyword>
<evidence type="ECO:0008006" key="3">
    <source>
        <dbReference type="Google" id="ProtNLM"/>
    </source>
</evidence>
<protein>
    <recommendedName>
        <fullName evidence="3">Phage protein</fullName>
    </recommendedName>
</protein>
<name>A0ABS2G1F7_FUSMR</name>
<reference evidence="1 2" key="1">
    <citation type="journal article" date="2021" name="Sci. Rep.">
        <title>The distribution of antibiotic resistance genes in chicken gut microbiota commensals.</title>
        <authorList>
            <person name="Juricova H."/>
            <person name="Matiasovicova J."/>
            <person name="Kubasova T."/>
            <person name="Cejkova D."/>
            <person name="Rychlik I."/>
        </authorList>
    </citation>
    <scope>NUCLEOTIDE SEQUENCE [LARGE SCALE GENOMIC DNA]</scope>
    <source>
        <strain evidence="1 2">An425</strain>
    </source>
</reference>
<dbReference type="RefSeq" id="WP_204715804.1">
    <property type="nucleotide sequence ID" value="NZ_JACJLT010000018.1"/>
</dbReference>
<accession>A0ABS2G1F7</accession>
<dbReference type="Proteomes" id="UP000728968">
    <property type="component" value="Unassembled WGS sequence"/>
</dbReference>
<sequence length="142" mass="16735">MLTITDITAKIIEKLRELNCPIMSKDVKEGYDKQTLYIYFDEIKSNDYMQKFIERKISVATVYFPADDRKNTFELLEVQEKLIQMFVLNSNFSLSDDVCGQISEVRTNIRDGVLTFDFNMYVFEAYDEQPHELMQDLEVKGE</sequence>
<proteinExistence type="predicted"/>
<organism evidence="1 2">
    <name type="scientific">Fusobacterium mortiferum</name>
    <dbReference type="NCBI Taxonomy" id="850"/>
    <lineage>
        <taxon>Bacteria</taxon>
        <taxon>Fusobacteriati</taxon>
        <taxon>Fusobacteriota</taxon>
        <taxon>Fusobacteriia</taxon>
        <taxon>Fusobacteriales</taxon>
        <taxon>Fusobacteriaceae</taxon>
        <taxon>Fusobacterium</taxon>
    </lineage>
</organism>